<sequence>MTPPCTVLSVSIYFTYVYWTFAIYFNMRSCVLASLFSLAVAYTPFERPGHPSPPHHVGPVGPYHHGSNATCISASDASLIATSFGLTISNYTEALAVQLFTSNFTDQSDSVNTLIHEPGLQASDLGSLTFSSKAEFLAGQGAQPPVPFVILNLWNTCNTVIIRWLSNQSPLPVQGISIATVEPAQAGEGGGFGTGAQKWQISAIVAEFNSGAWLGNLGYPECKPAANTTAS</sequence>
<gene>
    <name evidence="2" type="ORF">D6C78_08855</name>
</gene>
<dbReference type="Pfam" id="PF26534">
    <property type="entry name" value="NTF2_7"/>
    <property type="match status" value="1"/>
</dbReference>
<evidence type="ECO:0000259" key="1">
    <source>
        <dbReference type="Pfam" id="PF26534"/>
    </source>
</evidence>
<accession>A0A4T0BCN6</accession>
<comment type="caution">
    <text evidence="2">The sequence shown here is derived from an EMBL/GenBank/DDBJ whole genome shotgun (WGS) entry which is preliminary data.</text>
</comment>
<evidence type="ECO:0000313" key="3">
    <source>
        <dbReference type="Proteomes" id="UP000308724"/>
    </source>
</evidence>
<name>A0A4T0BCN6_AURPU</name>
<organism evidence="2 3">
    <name type="scientific">Aureobasidium pullulans</name>
    <name type="common">Black yeast</name>
    <name type="synonym">Pullularia pullulans</name>
    <dbReference type="NCBI Taxonomy" id="5580"/>
    <lineage>
        <taxon>Eukaryota</taxon>
        <taxon>Fungi</taxon>
        <taxon>Dikarya</taxon>
        <taxon>Ascomycota</taxon>
        <taxon>Pezizomycotina</taxon>
        <taxon>Dothideomycetes</taxon>
        <taxon>Dothideomycetidae</taxon>
        <taxon>Dothideales</taxon>
        <taxon>Saccotheciaceae</taxon>
        <taxon>Aureobasidium</taxon>
    </lineage>
</organism>
<dbReference type="InterPro" id="IPR058645">
    <property type="entry name" value="NTF2-like_dom_7"/>
</dbReference>
<evidence type="ECO:0000313" key="2">
    <source>
        <dbReference type="EMBL" id="TIA31543.1"/>
    </source>
</evidence>
<dbReference type="AlphaFoldDB" id="A0A4T0BCN6"/>
<dbReference type="EMBL" id="QZBZ01000283">
    <property type="protein sequence ID" value="TIA31543.1"/>
    <property type="molecule type" value="Genomic_DNA"/>
</dbReference>
<dbReference type="Proteomes" id="UP000308724">
    <property type="component" value="Unassembled WGS sequence"/>
</dbReference>
<feature type="domain" description="NTF2-like" evidence="1">
    <location>
        <begin position="70"/>
        <end position="219"/>
    </location>
</feature>
<reference evidence="2 3" key="1">
    <citation type="submission" date="2018-10" db="EMBL/GenBank/DDBJ databases">
        <title>Fifty Aureobasidium pullulans genomes reveal a recombining polyextremotolerant generalist.</title>
        <authorList>
            <person name="Gostincar C."/>
            <person name="Turk M."/>
            <person name="Zajc J."/>
            <person name="Gunde-Cimerman N."/>
        </authorList>
    </citation>
    <scope>NUCLEOTIDE SEQUENCE [LARGE SCALE GENOMIC DNA]</scope>
    <source>
        <strain evidence="2 3">EXF-1645</strain>
    </source>
</reference>
<protein>
    <recommendedName>
        <fullName evidence="1">NTF2-like domain-containing protein</fullName>
    </recommendedName>
</protein>
<proteinExistence type="predicted"/>